<evidence type="ECO:0000256" key="4">
    <source>
        <dbReference type="ARBA" id="ARBA00007353"/>
    </source>
</evidence>
<comment type="caution">
    <text evidence="13">The sequence shown here is derived from an EMBL/GenBank/DDBJ whole genome shotgun (WGS) entry which is preliminary data.</text>
</comment>
<comment type="catalytic activity">
    <reaction evidence="11">
        <text>S-methyl-5'-thioadenosine + phosphate = 5-(methylsulfanyl)-alpha-D-ribose 1-phosphate + adenine</text>
        <dbReference type="Rhea" id="RHEA:11852"/>
        <dbReference type="ChEBI" id="CHEBI:16708"/>
        <dbReference type="ChEBI" id="CHEBI:17509"/>
        <dbReference type="ChEBI" id="CHEBI:43474"/>
        <dbReference type="ChEBI" id="CHEBI:58533"/>
        <dbReference type="EC" id="2.4.2.28"/>
    </reaction>
    <physiologicalReaction direction="left-to-right" evidence="11">
        <dbReference type="Rhea" id="RHEA:11853"/>
    </physiologicalReaction>
</comment>
<dbReference type="PANTHER" id="PTHR30616:SF2">
    <property type="entry name" value="PURINE NUCLEOSIDE PHOSPHORYLASE LACC1"/>
    <property type="match status" value="1"/>
</dbReference>
<dbReference type="Pfam" id="PF02578">
    <property type="entry name" value="Cu-oxidase_4"/>
    <property type="match status" value="1"/>
</dbReference>
<evidence type="ECO:0000256" key="1">
    <source>
        <dbReference type="ARBA" id="ARBA00000553"/>
    </source>
</evidence>
<evidence type="ECO:0000256" key="7">
    <source>
        <dbReference type="ARBA" id="ARBA00022801"/>
    </source>
</evidence>
<dbReference type="GO" id="GO:0016787">
    <property type="term" value="F:hydrolase activity"/>
    <property type="evidence" value="ECO:0007669"/>
    <property type="project" value="UniProtKB-KW"/>
</dbReference>
<dbReference type="CDD" id="cd16833">
    <property type="entry name" value="YfiH"/>
    <property type="match status" value="1"/>
</dbReference>
<evidence type="ECO:0000256" key="12">
    <source>
        <dbReference type="RuleBase" id="RU361274"/>
    </source>
</evidence>
<comment type="catalytic activity">
    <reaction evidence="10">
        <text>adenosine + phosphate = alpha-D-ribose 1-phosphate + adenine</text>
        <dbReference type="Rhea" id="RHEA:27642"/>
        <dbReference type="ChEBI" id="CHEBI:16335"/>
        <dbReference type="ChEBI" id="CHEBI:16708"/>
        <dbReference type="ChEBI" id="CHEBI:43474"/>
        <dbReference type="ChEBI" id="CHEBI:57720"/>
        <dbReference type="EC" id="2.4.2.1"/>
    </reaction>
    <physiologicalReaction direction="left-to-right" evidence="10">
        <dbReference type="Rhea" id="RHEA:27643"/>
    </physiologicalReaction>
</comment>
<dbReference type="NCBIfam" id="TIGR00726">
    <property type="entry name" value="peptidoglycan editing factor PgeF"/>
    <property type="match status" value="1"/>
</dbReference>
<keyword evidence="6" id="KW-0479">Metal-binding</keyword>
<comment type="catalytic activity">
    <reaction evidence="1">
        <text>inosine + phosphate = alpha-D-ribose 1-phosphate + hypoxanthine</text>
        <dbReference type="Rhea" id="RHEA:27646"/>
        <dbReference type="ChEBI" id="CHEBI:17368"/>
        <dbReference type="ChEBI" id="CHEBI:17596"/>
        <dbReference type="ChEBI" id="CHEBI:43474"/>
        <dbReference type="ChEBI" id="CHEBI:57720"/>
        <dbReference type="EC" id="2.4.2.1"/>
    </reaction>
    <physiologicalReaction direction="left-to-right" evidence="1">
        <dbReference type="Rhea" id="RHEA:27647"/>
    </physiologicalReaction>
</comment>
<dbReference type="InterPro" id="IPR038371">
    <property type="entry name" value="Cu_polyphenol_OxRdtase_sf"/>
</dbReference>
<keyword evidence="8" id="KW-0862">Zinc</keyword>
<dbReference type="RefSeq" id="WP_241715637.1">
    <property type="nucleotide sequence ID" value="NZ_JALBUF010000009.1"/>
</dbReference>
<evidence type="ECO:0000256" key="10">
    <source>
        <dbReference type="ARBA" id="ARBA00048968"/>
    </source>
</evidence>
<comment type="cofactor">
    <cofactor evidence="2">
        <name>Zn(2+)</name>
        <dbReference type="ChEBI" id="CHEBI:29105"/>
    </cofactor>
</comment>
<evidence type="ECO:0000256" key="3">
    <source>
        <dbReference type="ARBA" id="ARBA00003215"/>
    </source>
</evidence>
<keyword evidence="14" id="KW-1185">Reference proteome</keyword>
<evidence type="ECO:0000256" key="5">
    <source>
        <dbReference type="ARBA" id="ARBA00022679"/>
    </source>
</evidence>
<evidence type="ECO:0000256" key="2">
    <source>
        <dbReference type="ARBA" id="ARBA00001947"/>
    </source>
</evidence>
<proteinExistence type="inferred from homology"/>
<protein>
    <recommendedName>
        <fullName evidence="12">Purine nucleoside phosphorylase</fullName>
    </recommendedName>
</protein>
<comment type="catalytic activity">
    <reaction evidence="9">
        <text>adenosine + H2O + H(+) = inosine + NH4(+)</text>
        <dbReference type="Rhea" id="RHEA:24408"/>
        <dbReference type="ChEBI" id="CHEBI:15377"/>
        <dbReference type="ChEBI" id="CHEBI:15378"/>
        <dbReference type="ChEBI" id="CHEBI:16335"/>
        <dbReference type="ChEBI" id="CHEBI:17596"/>
        <dbReference type="ChEBI" id="CHEBI:28938"/>
        <dbReference type="EC" id="3.5.4.4"/>
    </reaction>
    <physiologicalReaction direction="left-to-right" evidence="9">
        <dbReference type="Rhea" id="RHEA:24409"/>
    </physiologicalReaction>
</comment>
<dbReference type="PANTHER" id="PTHR30616">
    <property type="entry name" value="UNCHARACTERIZED PROTEIN YFIH"/>
    <property type="match status" value="1"/>
</dbReference>
<evidence type="ECO:0000256" key="8">
    <source>
        <dbReference type="ARBA" id="ARBA00022833"/>
    </source>
</evidence>
<evidence type="ECO:0000256" key="6">
    <source>
        <dbReference type="ARBA" id="ARBA00022723"/>
    </source>
</evidence>
<dbReference type="Proteomes" id="UP001139263">
    <property type="component" value="Unassembled WGS sequence"/>
</dbReference>
<dbReference type="GO" id="GO:0005507">
    <property type="term" value="F:copper ion binding"/>
    <property type="evidence" value="ECO:0007669"/>
    <property type="project" value="TreeGrafter"/>
</dbReference>
<reference evidence="13" key="1">
    <citation type="submission" date="2022-03" db="EMBL/GenBank/DDBJ databases">
        <title>Draft Genome Sequence of Firmicute Strain S0AB, a Heterotrophic Iron/Sulfur-Oxidizing Extreme Acidophile.</title>
        <authorList>
            <person name="Vergara E."/>
            <person name="Pakostova E."/>
            <person name="Johnson D.B."/>
            <person name="Holmes D.S."/>
        </authorList>
    </citation>
    <scope>NUCLEOTIDE SEQUENCE</scope>
    <source>
        <strain evidence="13">S0AB</strain>
    </source>
</reference>
<dbReference type="GO" id="GO:0017061">
    <property type="term" value="F:S-methyl-5-thioadenosine phosphorylase activity"/>
    <property type="evidence" value="ECO:0007669"/>
    <property type="project" value="UniProtKB-EC"/>
</dbReference>
<name>A0A9X1VA55_9BACL</name>
<dbReference type="GO" id="GO:0016491">
    <property type="term" value="F:oxidoreductase activity"/>
    <property type="evidence" value="ECO:0007669"/>
    <property type="project" value="UniProtKB-KW"/>
</dbReference>
<comment type="similarity">
    <text evidence="4 12">Belongs to the purine nucleoside phosphorylase YfiH/LACC1 family.</text>
</comment>
<comment type="function">
    <text evidence="3">Purine nucleoside enzyme that catalyzes the phosphorolysis of adenosine and inosine nucleosides, yielding D-ribose 1-phosphate and the respective free bases, adenine and hypoxanthine. Also catalyzes the phosphorolysis of S-methyl-5'-thioadenosine into adenine and S-methyl-5-thio-alpha-D-ribose 1-phosphate. Also has adenosine deaminase activity.</text>
</comment>
<evidence type="ECO:0000313" key="14">
    <source>
        <dbReference type="Proteomes" id="UP001139263"/>
    </source>
</evidence>
<dbReference type="InterPro" id="IPR011324">
    <property type="entry name" value="Cytotoxic_necrot_fac-like_cat"/>
</dbReference>
<sequence>MTRLILLDQWLLNKVSGGFSRRDGGVSQGVYRSLNVGFHVGDDASHVVENRLLLARDMGIDVNNIVFGEQIHSNQVEIVTKDTVRSGPFDSIAKADGLVTSDPSIALGVLTADCVPLLFADAGAGVIGVAHAGWRGATSGIISEVIANMVLLGGLQERIRVAIGPAIRSCCYEVDTPVIRAARVAYDRMGRHMPSWQKSTIHTGTVMMDLPRICHDELRTLGIVEEHILDTAICTSCMPGSFSHRRDFGQSGRQAGLIRLRG</sequence>
<evidence type="ECO:0000256" key="11">
    <source>
        <dbReference type="ARBA" id="ARBA00049893"/>
    </source>
</evidence>
<dbReference type="InterPro" id="IPR003730">
    <property type="entry name" value="Cu_polyphenol_OxRdtase"/>
</dbReference>
<keyword evidence="5" id="KW-0808">Transferase</keyword>
<organism evidence="13 14">
    <name type="scientific">Sulfoacidibacillus ferrooxidans</name>
    <dbReference type="NCBI Taxonomy" id="2005001"/>
    <lineage>
        <taxon>Bacteria</taxon>
        <taxon>Bacillati</taxon>
        <taxon>Bacillota</taxon>
        <taxon>Bacilli</taxon>
        <taxon>Bacillales</taxon>
        <taxon>Alicyclobacillaceae</taxon>
        <taxon>Sulfoacidibacillus</taxon>
    </lineage>
</organism>
<dbReference type="Gene3D" id="3.60.140.10">
    <property type="entry name" value="CNF1/YfiH-like putative cysteine hydrolases"/>
    <property type="match status" value="1"/>
</dbReference>
<evidence type="ECO:0000313" key="13">
    <source>
        <dbReference type="EMBL" id="MCI0184203.1"/>
    </source>
</evidence>
<dbReference type="SUPFAM" id="SSF64438">
    <property type="entry name" value="CNF1/YfiH-like putative cysteine hydrolases"/>
    <property type="match status" value="1"/>
</dbReference>
<dbReference type="AlphaFoldDB" id="A0A9X1VA55"/>
<evidence type="ECO:0000256" key="9">
    <source>
        <dbReference type="ARBA" id="ARBA00047989"/>
    </source>
</evidence>
<keyword evidence="13" id="KW-0560">Oxidoreductase</keyword>
<accession>A0A9X1VA55</accession>
<keyword evidence="7" id="KW-0378">Hydrolase</keyword>
<dbReference type="EMBL" id="JALBUF010000009">
    <property type="protein sequence ID" value="MCI0184203.1"/>
    <property type="molecule type" value="Genomic_DNA"/>
</dbReference>
<gene>
    <name evidence="13" type="primary">rl5</name>
    <name evidence="13" type="ORF">MM817_02498</name>
</gene>